<reference evidence="4 5" key="1">
    <citation type="journal article" date="2019" name="Int. J. Syst. Evol. Microbiol.">
        <title>The Global Catalogue of Microorganisms (GCM) 10K type strain sequencing project: providing services to taxonomists for standard genome sequencing and annotation.</title>
        <authorList>
            <consortium name="The Broad Institute Genomics Platform"/>
            <consortium name="The Broad Institute Genome Sequencing Center for Infectious Disease"/>
            <person name="Wu L."/>
            <person name="Ma J."/>
        </authorList>
    </citation>
    <scope>NUCLEOTIDE SEQUENCE [LARGE SCALE GENOMIC DNA]</scope>
    <source>
        <strain evidence="4 5">JCM 16221</strain>
    </source>
</reference>
<dbReference type="NCBIfam" id="NF005863">
    <property type="entry name" value="PRK07798.1"/>
    <property type="match status" value="1"/>
</dbReference>
<name>A0ABN3G364_9PSEU</name>
<evidence type="ECO:0000259" key="3">
    <source>
        <dbReference type="Pfam" id="PF13193"/>
    </source>
</evidence>
<dbReference type="Proteomes" id="UP001501218">
    <property type="component" value="Unassembled WGS sequence"/>
</dbReference>
<keyword evidence="5" id="KW-1185">Reference proteome</keyword>
<dbReference type="CDD" id="cd05924">
    <property type="entry name" value="FACL_like_5"/>
    <property type="match status" value="1"/>
</dbReference>
<feature type="domain" description="AMP-binding enzyme C-terminal" evidence="3">
    <location>
        <begin position="457"/>
        <end position="532"/>
    </location>
</feature>
<dbReference type="Gene3D" id="3.30.300.30">
    <property type="match status" value="1"/>
</dbReference>
<proteinExistence type="predicted"/>
<dbReference type="PANTHER" id="PTHR43767:SF1">
    <property type="entry name" value="NONRIBOSOMAL PEPTIDE SYNTHASE PES1 (EUROFUNG)-RELATED"/>
    <property type="match status" value="1"/>
</dbReference>
<dbReference type="Pfam" id="PF13193">
    <property type="entry name" value="AMP-binding_C"/>
    <property type="match status" value="1"/>
</dbReference>
<organism evidence="4 5">
    <name type="scientific">Saccharopolyspora halophila</name>
    <dbReference type="NCBI Taxonomy" id="405551"/>
    <lineage>
        <taxon>Bacteria</taxon>
        <taxon>Bacillati</taxon>
        <taxon>Actinomycetota</taxon>
        <taxon>Actinomycetes</taxon>
        <taxon>Pseudonocardiales</taxon>
        <taxon>Pseudonocardiaceae</taxon>
        <taxon>Saccharopolyspora</taxon>
    </lineage>
</organism>
<accession>A0ABN3G364</accession>
<dbReference type="InterPro" id="IPR050237">
    <property type="entry name" value="ATP-dep_AMP-bd_enzyme"/>
</dbReference>
<feature type="region of interest" description="Disordered" evidence="1">
    <location>
        <begin position="542"/>
        <end position="561"/>
    </location>
</feature>
<dbReference type="PANTHER" id="PTHR43767">
    <property type="entry name" value="LONG-CHAIN-FATTY-ACID--COA LIGASE"/>
    <property type="match status" value="1"/>
</dbReference>
<dbReference type="InterPro" id="IPR045851">
    <property type="entry name" value="AMP-bd_C_sf"/>
</dbReference>
<dbReference type="Pfam" id="PF00501">
    <property type="entry name" value="AMP-binding"/>
    <property type="match status" value="1"/>
</dbReference>
<sequence>MVLASSDNTFYFFRVALNIADLFEHAVDLTPERVAVVCGERRVTFAELEKRSNQLAHHLAGQGVGKGSHIGVYSRNSIEAVETMLAAYKLRAVAININYRYVPAELEYVFGNADLVALVHERRYADNVAEVLPKVPRLNHVLVVDDGVEADHARYGGVDYESALAAQHADRDFAERSSDDLYLLYTGGTTGMPKGVMWRQEDVWRVLGGGIDFMTGEYLADEWEQARTGAESGGLVRLPCAPFIHGAAQWATFGNLFACSPTVFVPQFDPHEVWRVVEREKVNVLAIVGDAMARPLIEAYHEGDYDASSLVAISSTAALFSTSVKHQYLDALPNVVITDAIGSSETGFGGIGIVTRDGVQNEGPRVKADSELLVIDDQNRPLSAGSGEIGWLAKGGHVPMGYYKDEEKSASVFVEVDGKRYVVPGDYARLEADGSVTLLGRGSMSINTGGEKVFPEEVEGALKSHPDVFDVLVVGVPDERMGQRVAALVQPRPGTTPQLADLDAHARRGIAGYKVPRSLWLVDRLGRLPSGKPDYTWARRHVESTEPTAVQDQARREGAAG</sequence>
<comment type="caution">
    <text evidence="4">The sequence shown here is derived from an EMBL/GenBank/DDBJ whole genome shotgun (WGS) entry which is preliminary data.</text>
</comment>
<dbReference type="EMBL" id="BAAARA010000004">
    <property type="protein sequence ID" value="GAA2343064.1"/>
    <property type="molecule type" value="Genomic_DNA"/>
</dbReference>
<feature type="domain" description="AMP-dependent synthetase/ligase" evidence="2">
    <location>
        <begin position="23"/>
        <end position="403"/>
    </location>
</feature>
<dbReference type="InterPro" id="IPR000873">
    <property type="entry name" value="AMP-dep_synth/lig_dom"/>
</dbReference>
<gene>
    <name evidence="4" type="ORF">GCM10009854_19790</name>
</gene>
<evidence type="ECO:0000313" key="5">
    <source>
        <dbReference type="Proteomes" id="UP001501218"/>
    </source>
</evidence>
<evidence type="ECO:0000259" key="2">
    <source>
        <dbReference type="Pfam" id="PF00501"/>
    </source>
</evidence>
<protein>
    <submittedName>
        <fullName evidence="4">Acyl-CoA synthetase</fullName>
    </submittedName>
</protein>
<dbReference type="PROSITE" id="PS00455">
    <property type="entry name" value="AMP_BINDING"/>
    <property type="match status" value="1"/>
</dbReference>
<dbReference type="InterPro" id="IPR020845">
    <property type="entry name" value="AMP-binding_CS"/>
</dbReference>
<evidence type="ECO:0000256" key="1">
    <source>
        <dbReference type="SAM" id="MobiDB-lite"/>
    </source>
</evidence>
<dbReference type="SUPFAM" id="SSF56801">
    <property type="entry name" value="Acetyl-CoA synthetase-like"/>
    <property type="match status" value="1"/>
</dbReference>
<dbReference type="InterPro" id="IPR025110">
    <property type="entry name" value="AMP-bd_C"/>
</dbReference>
<dbReference type="InterPro" id="IPR042099">
    <property type="entry name" value="ANL_N_sf"/>
</dbReference>
<evidence type="ECO:0000313" key="4">
    <source>
        <dbReference type="EMBL" id="GAA2343064.1"/>
    </source>
</evidence>
<dbReference type="Gene3D" id="3.40.50.12780">
    <property type="entry name" value="N-terminal domain of ligase-like"/>
    <property type="match status" value="1"/>
</dbReference>